<evidence type="ECO:0000313" key="2">
    <source>
        <dbReference type="Proteomes" id="UP000002363"/>
    </source>
</evidence>
<evidence type="ECO:0000313" key="1">
    <source>
        <dbReference type="EMBL" id="ADF63088.1"/>
    </source>
</evidence>
<keyword evidence="2" id="KW-1185">Reference proteome</keyword>
<dbReference type="KEGG" id="enc:ECL_03554"/>
<dbReference type="OrthoDB" id="9021207at2"/>
<organism evidence="1 2">
    <name type="scientific">Enterobacter cloacae subsp. cloacae (strain ATCC 13047 / DSM 30054 / NBRC 13535 / NCTC 10005 / WDCM 00083 / NCDC 279-56)</name>
    <dbReference type="NCBI Taxonomy" id="716541"/>
    <lineage>
        <taxon>Bacteria</taxon>
        <taxon>Pseudomonadati</taxon>
        <taxon>Pseudomonadota</taxon>
        <taxon>Gammaproteobacteria</taxon>
        <taxon>Enterobacterales</taxon>
        <taxon>Enterobacteriaceae</taxon>
        <taxon>Enterobacter</taxon>
        <taxon>Enterobacter cloacae complex</taxon>
    </lineage>
</organism>
<name>A0A0H3CMJ3_ENTCC</name>
<accession>A0A0H3CMJ3</accession>
<dbReference type="EMBL" id="CP001918">
    <property type="protein sequence ID" value="ADF63088.1"/>
    <property type="molecule type" value="Genomic_DNA"/>
</dbReference>
<dbReference type="EnsemblBacteria" id="ADF63088">
    <property type="protein sequence ID" value="ADF63088"/>
    <property type="gene ID" value="ECL_03554"/>
</dbReference>
<dbReference type="HOGENOM" id="CLU_147418_0_0_6"/>
<dbReference type="Pfam" id="PF22764">
    <property type="entry name" value="E217_Gp32"/>
    <property type="match status" value="1"/>
</dbReference>
<reference evidence="1 2" key="1">
    <citation type="journal article" date="2010" name="J. Bacteriol.">
        <title>Complete genome sequence of Enterobacter cloacae subsp. cloacae type strain ATCC 13047.</title>
        <authorList>
            <person name="Ren Y."/>
            <person name="Ren Y."/>
            <person name="Zhou Z."/>
            <person name="Guo X."/>
            <person name="Li Y."/>
            <person name="Feng L."/>
            <person name="Wang L."/>
        </authorList>
    </citation>
    <scope>NUCLEOTIDE SEQUENCE [LARGE SCALE GENOMIC DNA]</scope>
    <source>
        <strain evidence="2">ATCC 13047 / DSM 30054 / NBRC 13535 / NCTC 10005 / WDCM 00083 / NCDC 279-56</strain>
    </source>
</reference>
<dbReference type="STRING" id="716541.ECL_03554"/>
<dbReference type="AlphaFoldDB" id="A0A0H3CMJ3"/>
<dbReference type="PATRIC" id="fig|716541.4.peg.3716"/>
<dbReference type="InterPro" id="IPR054440">
    <property type="entry name" value="Gp32-like"/>
</dbReference>
<sequence>MFALGDTEMAVSVRGADGKLSGGFVFGEYLQTITIMPDSPSRELFETWQLTSLTSKAVFRCNATIILPAISRKFTLTNGILQRVKAIPDAQRVLQAMTFQINWESVVGEAYNA</sequence>
<dbReference type="Proteomes" id="UP000002363">
    <property type="component" value="Chromosome"/>
</dbReference>
<proteinExistence type="predicted"/>
<dbReference type="eggNOG" id="ENOG50331ZP">
    <property type="taxonomic scope" value="Bacteria"/>
</dbReference>
<gene>
    <name evidence="1" type="ordered locus">ECL_03554</name>
</gene>
<protein>
    <submittedName>
        <fullName evidence="1">Uncharacterized protein</fullName>
    </submittedName>
</protein>